<dbReference type="AlphaFoldDB" id="A0A5B7E3U6"/>
<evidence type="ECO:0000313" key="3">
    <source>
        <dbReference type="Proteomes" id="UP000324222"/>
    </source>
</evidence>
<organism evidence="2 3">
    <name type="scientific">Portunus trituberculatus</name>
    <name type="common">Swimming crab</name>
    <name type="synonym">Neptunus trituberculatus</name>
    <dbReference type="NCBI Taxonomy" id="210409"/>
    <lineage>
        <taxon>Eukaryota</taxon>
        <taxon>Metazoa</taxon>
        <taxon>Ecdysozoa</taxon>
        <taxon>Arthropoda</taxon>
        <taxon>Crustacea</taxon>
        <taxon>Multicrustacea</taxon>
        <taxon>Malacostraca</taxon>
        <taxon>Eumalacostraca</taxon>
        <taxon>Eucarida</taxon>
        <taxon>Decapoda</taxon>
        <taxon>Pleocyemata</taxon>
        <taxon>Brachyura</taxon>
        <taxon>Eubrachyura</taxon>
        <taxon>Portunoidea</taxon>
        <taxon>Portunidae</taxon>
        <taxon>Portuninae</taxon>
        <taxon>Portunus</taxon>
    </lineage>
</organism>
<evidence type="ECO:0000313" key="2">
    <source>
        <dbReference type="EMBL" id="MPC28702.1"/>
    </source>
</evidence>
<proteinExistence type="predicted"/>
<accession>A0A5B7E3U6</accession>
<dbReference type="Proteomes" id="UP000324222">
    <property type="component" value="Unassembled WGS sequence"/>
</dbReference>
<dbReference type="EMBL" id="VSRR010001953">
    <property type="protein sequence ID" value="MPC28702.1"/>
    <property type="molecule type" value="Genomic_DNA"/>
</dbReference>
<feature type="region of interest" description="Disordered" evidence="1">
    <location>
        <begin position="16"/>
        <end position="55"/>
    </location>
</feature>
<protein>
    <submittedName>
        <fullName evidence="2">Uncharacterized protein</fullName>
    </submittedName>
</protein>
<gene>
    <name evidence="2" type="ORF">E2C01_021912</name>
</gene>
<comment type="caution">
    <text evidence="2">The sequence shown here is derived from an EMBL/GenBank/DDBJ whole genome shotgun (WGS) entry which is preliminary data.</text>
</comment>
<keyword evidence="3" id="KW-1185">Reference proteome</keyword>
<feature type="compositionally biased region" description="Basic and acidic residues" evidence="1">
    <location>
        <begin position="17"/>
        <end position="40"/>
    </location>
</feature>
<sequence>MTLNVWPGDIQPVKVMSGRDKESKIHQAENSEILERRGQRTEPAQKSTGLGMLPYQWRGRGPECLPANEWRHQCPNMSRDACECKTGDPGHFNLRN</sequence>
<evidence type="ECO:0000256" key="1">
    <source>
        <dbReference type="SAM" id="MobiDB-lite"/>
    </source>
</evidence>
<reference evidence="2 3" key="1">
    <citation type="submission" date="2019-05" db="EMBL/GenBank/DDBJ databases">
        <title>Another draft genome of Portunus trituberculatus and its Hox gene families provides insights of decapod evolution.</title>
        <authorList>
            <person name="Jeong J.-H."/>
            <person name="Song I."/>
            <person name="Kim S."/>
            <person name="Choi T."/>
            <person name="Kim D."/>
            <person name="Ryu S."/>
            <person name="Kim W."/>
        </authorList>
    </citation>
    <scope>NUCLEOTIDE SEQUENCE [LARGE SCALE GENOMIC DNA]</scope>
    <source>
        <tissue evidence="2">Muscle</tissue>
    </source>
</reference>
<name>A0A5B7E3U6_PORTR</name>